<accession>A0A2W5KTY8</accession>
<protein>
    <recommendedName>
        <fullName evidence="4">Bacteriophage tail tape measure N-terminal domain-containing protein</fullName>
    </recommendedName>
</protein>
<feature type="coiled-coil region" evidence="1">
    <location>
        <begin position="566"/>
        <end position="593"/>
    </location>
</feature>
<sequence>MAFKTSFLITGDSATAKAAVDSLTDSVNKLGATAKDTAAPAAQMDAAIEAVGQSANDAAGSVNDLGGTIEDIAATAASAAGSADTLDAAIGGVGDSARRAAGDGGALGNILSDVGGAIKDTVAKALGLDNALDNMGSSTKESSELAGALEDQLGGLAKGALESSAAQGALSKAATVASTAVKGLGVSAATTEAVLTGGLSLALTAAIGFMSGFVAEAVSGTTALGEEEKAAASLTEQIDALNKALEREAQTQYTSRVETLRNAESKRTLAVETIKARKALLETAAAEAEQRRESVKITARGDVIDPGFVAAASEVERLKAEVKNAEAALAAANKAVASSRQYFVDRGVEAATDPRARANLTFDQGLDRLDRRRNQISESQYAKERAQLERDRAAALEAVSEAEKKASASGKSLAGTRSAASAADRAAAEATKKLQADLAGVVGRYDPARKAASDYADELERIARLEKENKISADQASDYKAQASAAYIGKVVDWGDVKDVAAQEQAAIDASAAIDKIVQSIGDETAAIGMLNPVQRELLNYRSQLLALSPEEREAAQARISGALAEKAAAQEVQRATEEARRAQEQLGNMAVDAFAAIVAGGQKASDVIGRLAETIAAAAIQATLFGTGPLAAMLGGATLPSTGGGNAGAQGVAADAIGKSVSKSLEGSLDKVFGSKGSFGKTLQNAGLGYAAGSLTGSKTGGALGGAIGGAVGKELLGSALGSLGQFAGPIGAIAGGLLGGAIGGLLKKTKTGSANITSVTDDATVSGNSSAFKQAAAGAAGSVQDGLSDIAEMLGGAIGAFNVTIGQRHGDWRVRSGTGSLKVAKGATEFDDDQAGAIAYAIQLAVSQGAVTGLSAAVEKALKSSTDLDDALEEALKVQEIETLMGGLGAELESQFKAFETQAKERVRIATQYGFDVVAIEKKNAEDRAALVEQMLEQQVGSLQKLVDEMTFGSMFAGSAVEQRDALLKEIEKAKADLDAGKDGAADTLASLLQQLNSVSEEAYGSTGQYAADRQLILDLANNEIARATAQINQAAASASGSTSTSTSDPALATTNAQLDENNDQNARVIALLEELIAQGQGVVANATGLNSAALAWNS</sequence>
<feature type="coiled-coil region" evidence="1">
    <location>
        <begin position="448"/>
        <end position="482"/>
    </location>
</feature>
<organism evidence="2 3">
    <name type="scientific">Sphingopyxis macrogoltabida</name>
    <name type="common">Sphingomonas macrogoltabidus</name>
    <dbReference type="NCBI Taxonomy" id="33050"/>
    <lineage>
        <taxon>Bacteria</taxon>
        <taxon>Pseudomonadati</taxon>
        <taxon>Pseudomonadota</taxon>
        <taxon>Alphaproteobacteria</taxon>
        <taxon>Sphingomonadales</taxon>
        <taxon>Sphingomonadaceae</taxon>
        <taxon>Sphingopyxis</taxon>
    </lineage>
</organism>
<feature type="coiled-coil region" evidence="1">
    <location>
        <begin position="1020"/>
        <end position="1081"/>
    </location>
</feature>
<proteinExistence type="predicted"/>
<feature type="coiled-coil region" evidence="1">
    <location>
        <begin position="224"/>
        <end position="335"/>
    </location>
</feature>
<evidence type="ECO:0000313" key="3">
    <source>
        <dbReference type="Proteomes" id="UP000248597"/>
    </source>
</evidence>
<evidence type="ECO:0008006" key="4">
    <source>
        <dbReference type="Google" id="ProtNLM"/>
    </source>
</evidence>
<reference evidence="2 3" key="1">
    <citation type="submission" date="2017-08" db="EMBL/GenBank/DDBJ databases">
        <title>Infants hospitalized years apart are colonized by the same room-sourced microbial strains.</title>
        <authorList>
            <person name="Brooks B."/>
            <person name="Olm M.R."/>
            <person name="Firek B.A."/>
            <person name="Baker R."/>
            <person name="Thomas B.C."/>
            <person name="Morowitz M.J."/>
            <person name="Banfield J.F."/>
        </authorList>
    </citation>
    <scope>NUCLEOTIDE SEQUENCE [LARGE SCALE GENOMIC DNA]</scope>
    <source>
        <strain evidence="2">S2_005_003_R2_47</strain>
    </source>
</reference>
<gene>
    <name evidence="2" type="ORF">DI569_15450</name>
</gene>
<evidence type="ECO:0000313" key="2">
    <source>
        <dbReference type="EMBL" id="PZQ20461.1"/>
    </source>
</evidence>
<dbReference type="AlphaFoldDB" id="A0A2W5KTY8"/>
<evidence type="ECO:0000256" key="1">
    <source>
        <dbReference type="SAM" id="Coils"/>
    </source>
</evidence>
<dbReference type="Proteomes" id="UP000248597">
    <property type="component" value="Unassembled WGS sequence"/>
</dbReference>
<dbReference type="EMBL" id="QFPJ01000059">
    <property type="protein sequence ID" value="PZQ20461.1"/>
    <property type="molecule type" value="Genomic_DNA"/>
</dbReference>
<comment type="caution">
    <text evidence="2">The sequence shown here is derived from an EMBL/GenBank/DDBJ whole genome shotgun (WGS) entry which is preliminary data.</text>
</comment>
<name>A0A2W5KTY8_SPHMC</name>
<keyword evidence="1" id="KW-0175">Coiled coil</keyword>